<dbReference type="SUPFAM" id="SSF57414">
    <property type="entry name" value="Hairpin loop containing domain-like"/>
    <property type="match status" value="2"/>
</dbReference>
<accession>A0A1W0X4X0</accession>
<proteinExistence type="predicted"/>
<evidence type="ECO:0000259" key="5">
    <source>
        <dbReference type="PROSITE" id="PS51034"/>
    </source>
</evidence>
<dbReference type="PANTHER" id="PTHR47327">
    <property type="entry name" value="FI18240P1-RELATED"/>
    <property type="match status" value="1"/>
</dbReference>
<evidence type="ECO:0000313" key="6">
    <source>
        <dbReference type="EMBL" id="OQV22617.1"/>
    </source>
</evidence>
<keyword evidence="2" id="KW-0812">Transmembrane</keyword>
<evidence type="ECO:0000259" key="4">
    <source>
        <dbReference type="PROSITE" id="PS50948"/>
    </source>
</evidence>
<dbReference type="InterPro" id="IPR057475">
    <property type="entry name" value="CUT_C"/>
</dbReference>
<dbReference type="Pfam" id="PF00024">
    <property type="entry name" value="PAN_1"/>
    <property type="match status" value="3"/>
</dbReference>
<dbReference type="Pfam" id="PF25301">
    <property type="entry name" value="CUT_C"/>
    <property type="match status" value="1"/>
</dbReference>
<dbReference type="CDD" id="cd01099">
    <property type="entry name" value="PAN_AP_HGF"/>
    <property type="match status" value="1"/>
</dbReference>
<feature type="domain" description="Apple" evidence="4">
    <location>
        <begin position="25"/>
        <end position="109"/>
    </location>
</feature>
<comment type="caution">
    <text evidence="6">The sequence shown here is derived from an EMBL/GenBank/DDBJ whole genome shotgun (WGS) entry which is preliminary data.</text>
</comment>
<dbReference type="GO" id="GO:0009653">
    <property type="term" value="P:anatomical structure morphogenesis"/>
    <property type="evidence" value="ECO:0007669"/>
    <property type="project" value="TreeGrafter"/>
</dbReference>
<keyword evidence="2" id="KW-0472">Membrane</keyword>
<keyword evidence="7" id="KW-1185">Reference proteome</keyword>
<feature type="transmembrane region" description="Helical" evidence="2">
    <location>
        <begin position="620"/>
        <end position="643"/>
    </location>
</feature>
<feature type="compositionally biased region" description="Basic and acidic residues" evidence="1">
    <location>
        <begin position="676"/>
        <end position="685"/>
    </location>
</feature>
<feature type="signal peptide" evidence="3">
    <location>
        <begin position="1"/>
        <end position="21"/>
    </location>
</feature>
<name>A0A1W0X4X0_HYPEX</name>
<evidence type="ECO:0000256" key="2">
    <source>
        <dbReference type="SAM" id="Phobius"/>
    </source>
</evidence>
<evidence type="ECO:0000313" key="7">
    <source>
        <dbReference type="Proteomes" id="UP000192578"/>
    </source>
</evidence>
<feature type="domain" description="Apple" evidence="4">
    <location>
        <begin position="208"/>
        <end position="289"/>
    </location>
</feature>
<keyword evidence="2" id="KW-1133">Transmembrane helix</keyword>
<feature type="domain" description="ZP" evidence="5">
    <location>
        <begin position="295"/>
        <end position="534"/>
    </location>
</feature>
<dbReference type="SMART" id="SM00241">
    <property type="entry name" value="ZP"/>
    <property type="match status" value="1"/>
</dbReference>
<gene>
    <name evidence="6" type="ORF">BV898_03442</name>
</gene>
<feature type="domain" description="Apple" evidence="4">
    <location>
        <begin position="116"/>
        <end position="200"/>
    </location>
</feature>
<dbReference type="Proteomes" id="UP000192578">
    <property type="component" value="Unassembled WGS sequence"/>
</dbReference>
<dbReference type="PROSITE" id="PS51034">
    <property type="entry name" value="ZP_2"/>
    <property type="match status" value="1"/>
</dbReference>
<dbReference type="EMBL" id="MTYJ01000016">
    <property type="protein sequence ID" value="OQV22617.1"/>
    <property type="molecule type" value="Genomic_DNA"/>
</dbReference>
<dbReference type="SMART" id="SM00473">
    <property type="entry name" value="PAN_AP"/>
    <property type="match status" value="3"/>
</dbReference>
<protein>
    <recommendedName>
        <fullName evidence="8">ZP domain-containing protein</fullName>
    </recommendedName>
</protein>
<sequence>MMLRIFCLFFIILVCVPPGQPAGSCPAGSATTFELITGAIFMQEQGKISQFQTFDINDCFAACRNSSACNSANFETGLCTTSQFNASAMPESLRTDDFPVFPNYLEKLCLRLPETCKRQWSFQAVVNYRLPVYGLKALSVKTKEECMDACLNEQSFICYSAELRYSNMTCVLNNASQSILQTKLQKVTDGDRVDYFENSCAKDPRTYCEYNRIRGRVLKAADLVRSKVASLEECKSLCLTSNFSCNYYHYGQLSEDECSLSHHTAVTVSHISEPYVFSADFVSYELRACFGIQLSCEAKKMSVLIETDRVFDGLVYAKEQPKACQNDVVNSTAFQLTMSLDGTGCSTANNGRGTYSNYVMIQYNDKIVTSKDMGLSVSCEYDLGSRNVTGTLNTNGAPTITENVNFKVPSPIVQMTIRNSQGNPLTTATVGDKIYLQFDLAATNAPDIYNIFVKDVVAVDGPGKTKIKMIDSNGCPSDDIVLGPVETLNDGKTLRIPIEAFKFPTNDEVEFMALIKPCQKQCEPARCIDDATQIVYNSFGKRRRRREAATGEAQISDKKGDEDMVVFHRININDIFSTCPNGRDDCLSGVSSALAYQNALPGGVQGRMIPESGQVCVHKLAIAVASSVVLLIQVVFGVALAFICQRYRSNQKPHFKACLDISTPSPRSTSVALSDSDFRPMEKSSNKNSYDLSGTASSVQFLSRQLSHPTAESNS</sequence>
<dbReference type="InterPro" id="IPR052774">
    <property type="entry name" value="Celegans_DevNeuronal_Protein"/>
</dbReference>
<dbReference type="InterPro" id="IPR001507">
    <property type="entry name" value="ZP_dom"/>
</dbReference>
<evidence type="ECO:0000256" key="3">
    <source>
        <dbReference type="SAM" id="SignalP"/>
    </source>
</evidence>
<dbReference type="Gene3D" id="3.50.4.10">
    <property type="entry name" value="Hepatocyte Growth Factor"/>
    <property type="match status" value="2"/>
</dbReference>
<evidence type="ECO:0000256" key="1">
    <source>
        <dbReference type="SAM" id="MobiDB-lite"/>
    </source>
</evidence>
<feature type="chain" id="PRO_5012529026" description="ZP domain-containing protein" evidence="3">
    <location>
        <begin position="22"/>
        <end position="715"/>
    </location>
</feature>
<organism evidence="6 7">
    <name type="scientific">Hypsibius exemplaris</name>
    <name type="common">Freshwater tardigrade</name>
    <dbReference type="NCBI Taxonomy" id="2072580"/>
    <lineage>
        <taxon>Eukaryota</taxon>
        <taxon>Metazoa</taxon>
        <taxon>Ecdysozoa</taxon>
        <taxon>Tardigrada</taxon>
        <taxon>Eutardigrada</taxon>
        <taxon>Parachela</taxon>
        <taxon>Hypsibioidea</taxon>
        <taxon>Hypsibiidae</taxon>
        <taxon>Hypsibius</taxon>
    </lineage>
</organism>
<dbReference type="PROSITE" id="PS50948">
    <property type="entry name" value="PAN"/>
    <property type="match status" value="3"/>
</dbReference>
<reference evidence="7" key="1">
    <citation type="submission" date="2017-01" db="EMBL/GenBank/DDBJ databases">
        <title>Comparative genomics of anhydrobiosis in the tardigrade Hypsibius dujardini.</title>
        <authorList>
            <person name="Yoshida Y."/>
            <person name="Koutsovoulos G."/>
            <person name="Laetsch D."/>
            <person name="Stevens L."/>
            <person name="Kumar S."/>
            <person name="Horikawa D."/>
            <person name="Ishino K."/>
            <person name="Komine S."/>
            <person name="Tomita M."/>
            <person name="Blaxter M."/>
            <person name="Arakawa K."/>
        </authorList>
    </citation>
    <scope>NUCLEOTIDE SEQUENCE [LARGE SCALE GENOMIC DNA]</scope>
    <source>
        <strain evidence="7">Z151</strain>
    </source>
</reference>
<dbReference type="PANTHER" id="PTHR47327:SF2">
    <property type="entry name" value="FI18240P1-RELATED"/>
    <property type="match status" value="1"/>
</dbReference>
<feature type="region of interest" description="Disordered" evidence="1">
    <location>
        <begin position="664"/>
        <end position="693"/>
    </location>
</feature>
<dbReference type="InterPro" id="IPR003609">
    <property type="entry name" value="Pan_app"/>
</dbReference>
<dbReference type="OrthoDB" id="5867217at2759"/>
<evidence type="ECO:0008006" key="8">
    <source>
        <dbReference type="Google" id="ProtNLM"/>
    </source>
</evidence>
<dbReference type="AlphaFoldDB" id="A0A1W0X4X0"/>
<feature type="compositionally biased region" description="Polar residues" evidence="1">
    <location>
        <begin position="664"/>
        <end position="673"/>
    </location>
</feature>
<keyword evidence="3" id="KW-0732">Signal</keyword>